<proteinExistence type="predicted"/>
<accession>A0A2U0U4X8</accession>
<dbReference type="AlphaFoldDB" id="A0A2U0U4X8"/>
<dbReference type="EMBL" id="QENY01000014">
    <property type="protein sequence ID" value="PVX52702.1"/>
    <property type="molecule type" value="Genomic_DNA"/>
</dbReference>
<name>A0A2U0U4X8_9BACT</name>
<reference evidence="1 2" key="1">
    <citation type="submission" date="2018-05" db="EMBL/GenBank/DDBJ databases">
        <title>Genomic Encyclopedia of Type Strains, Phase IV (KMG-IV): sequencing the most valuable type-strain genomes for metagenomic binning, comparative biology and taxonomic classification.</title>
        <authorList>
            <person name="Goeker M."/>
        </authorList>
    </citation>
    <scope>NUCLEOTIDE SEQUENCE [LARGE SCALE GENOMIC DNA]</scope>
    <source>
        <strain evidence="1 2">DSM 100333</strain>
    </source>
</reference>
<organism evidence="1 2">
    <name type="scientific">Hallella colorans</name>
    <dbReference type="NCBI Taxonomy" id="1703337"/>
    <lineage>
        <taxon>Bacteria</taxon>
        <taxon>Pseudomonadati</taxon>
        <taxon>Bacteroidota</taxon>
        <taxon>Bacteroidia</taxon>
        <taxon>Bacteroidales</taxon>
        <taxon>Prevotellaceae</taxon>
        <taxon>Hallella</taxon>
    </lineage>
</organism>
<dbReference type="Proteomes" id="UP000245870">
    <property type="component" value="Unassembled WGS sequence"/>
</dbReference>
<comment type="caution">
    <text evidence="1">The sequence shown here is derived from an EMBL/GenBank/DDBJ whole genome shotgun (WGS) entry which is preliminary data.</text>
</comment>
<keyword evidence="2" id="KW-1185">Reference proteome</keyword>
<protein>
    <submittedName>
        <fullName evidence="1">Uncharacterized protein</fullName>
    </submittedName>
</protein>
<evidence type="ECO:0000313" key="1">
    <source>
        <dbReference type="EMBL" id="PVX52702.1"/>
    </source>
</evidence>
<gene>
    <name evidence="1" type="ORF">C7379_11449</name>
</gene>
<evidence type="ECO:0000313" key="2">
    <source>
        <dbReference type="Proteomes" id="UP000245870"/>
    </source>
</evidence>
<sequence>MFFGHRLAPKPTIGVPLAPIGTVNKASTHVEWGLFALCLSLKGKPNKH</sequence>